<organism evidence="1 2">
    <name type="scientific">Rheinheimera baltica</name>
    <dbReference type="NCBI Taxonomy" id="67576"/>
    <lineage>
        <taxon>Bacteria</taxon>
        <taxon>Pseudomonadati</taxon>
        <taxon>Pseudomonadota</taxon>
        <taxon>Gammaproteobacteria</taxon>
        <taxon>Chromatiales</taxon>
        <taxon>Chromatiaceae</taxon>
        <taxon>Rheinheimera</taxon>
    </lineage>
</organism>
<dbReference type="RefSeq" id="WP_305977126.1">
    <property type="nucleotide sequence ID" value="NZ_JAPJDZ010000078.1"/>
</dbReference>
<name>A0ABT9I3G3_9GAMM</name>
<proteinExistence type="predicted"/>
<dbReference type="Proteomes" id="UP001231109">
    <property type="component" value="Unassembled WGS sequence"/>
</dbReference>
<dbReference type="Pfam" id="PF13148">
    <property type="entry name" value="DUF3987"/>
    <property type="match status" value="1"/>
</dbReference>
<reference evidence="1 2" key="1">
    <citation type="submission" date="2022-11" db="EMBL/GenBank/DDBJ databases">
        <title>Viruses from the air-sea interface of a natural surface slick.</title>
        <authorList>
            <person name="Rahlff J."/>
            <person name="Holmfeldt K."/>
        </authorList>
    </citation>
    <scope>NUCLEOTIDE SEQUENCE [LARGE SCALE GENOMIC DNA]</scope>
    <source>
        <strain evidence="1 2">SMS4</strain>
    </source>
</reference>
<sequence>MTASAIKQIAQFSDPKPVPLSPEKLACSPYPIEALGSLLSAVANEIATGVQVPPVMAAQSVLAAAALAVQPFANALLDGRQYPLNLFMLTVAESGDRKSGVDKIATAPHKLRQRQLYDDFHEDLQRFKNELEAYEITRKHVIGADKKNGPEVIACALHELGLPPTQPRLPTMLSQEPTIEGLVKGFASGQPSQGLFSDEGGSFFGGHSLKDENKLKSIAGLSQLWDGSDINRTRAAHGESMTIKNPRLSAHLMIQPIVAASAFLDPELSGQGFLARFLIAAPESIAGTRFYNDMDLTLSEAVNNYQNLMAKLLREPLPVDQQGTLTPRHLQVDGNAKTLWKDAYNAIERELAPRMQLNDIKPTAGKMAEQIIRIAGVITLIDNFDAKVINAQSMGRAIQLGSWYLQEALRLSTVSSAATDYQIAAKVIDWILEKGRSVVTVNHINKNKVAKLNGANRCREILLLLEDNNWLIRLPPATQIDGKHVKEAWRLNQNALCNDLGLQNAI</sequence>
<comment type="caution">
    <text evidence="1">The sequence shown here is derived from an EMBL/GenBank/DDBJ whole genome shotgun (WGS) entry which is preliminary data.</text>
</comment>
<accession>A0ABT9I3G3</accession>
<keyword evidence="2" id="KW-1185">Reference proteome</keyword>
<gene>
    <name evidence="1" type="ORF">ORJ04_18405</name>
</gene>
<dbReference type="InterPro" id="IPR025048">
    <property type="entry name" value="DUF3987"/>
</dbReference>
<evidence type="ECO:0000313" key="2">
    <source>
        <dbReference type="Proteomes" id="UP001231109"/>
    </source>
</evidence>
<protein>
    <submittedName>
        <fullName evidence="1">YfjI family protein</fullName>
    </submittedName>
</protein>
<evidence type="ECO:0000313" key="1">
    <source>
        <dbReference type="EMBL" id="MDP5137927.1"/>
    </source>
</evidence>
<dbReference type="EMBL" id="JAPJDZ010000078">
    <property type="protein sequence ID" value="MDP5137927.1"/>
    <property type="molecule type" value="Genomic_DNA"/>
</dbReference>